<evidence type="ECO:0000256" key="1">
    <source>
        <dbReference type="SAM" id="MobiDB-lite"/>
    </source>
</evidence>
<dbReference type="Pfam" id="PF13966">
    <property type="entry name" value="zf-RVT"/>
    <property type="match status" value="1"/>
</dbReference>
<accession>A0A6L2KPL2</accession>
<sequence length="1214" mass="136699">MADFLGLMGGRGGGVAGGGVARIPTGLRNTLIIALQWKEISAFGVTGGDFCHDSFVLKAYTSVAFGIEMWPAAEYGRTMYTIRQRVRPMLMRTEKRCVALQWKEISAFGVTGGDFCHDSFVLKMRAIISSLKYLTDLPRLPDGDVQAAFSIMRGRKHMYVSIFANFVKHQARLWRCTHGVALFGKNSTTMEPSFEQRLACANNDITVLDNSSLFDDLLDDKAPVALYVVNGVGIEKRAGSYASVVHGTNSISDVKSVGTQSIILSDQDLIQVDNTSMVLLVKVREVGTMINVYRISNSEGFSNLKILHICGLCLWIQFPNVDSCVAFKANTTMQNLFLSIRNVTLNFVVDERLIWIEINEIQLCAWGSPTFKEFASLFSKLMFFELGKLQSMSIGRICILTKRKKFIYESVKVMIHGVSYEVHIQELSTWRAKIHDDESFTDSDSEQEASEEGELDKVNLILSDDEEKNDKIQVPDTHVSQPKDTVNEMPYVELINDEVIVQDISKADKDHKVHNLPSEDKEVPFLDPNSPQIPNNSSYISCPLGFEYLKHQQSDVNPKPQTPKNKKCSSPLDINTSPKSKGFSLIHELTKVIEVGEALGYDIKGFQQTLENLIQATGVMSRGSNSAFITLILKVPNPLLIKDCRPISFIVIQYKILVKLLANRGNLMIFKVDFEKAFDSVSWKYLDFVLARMGFGESWRSWIRACLYSARTLVLVNDSPMPEFSLGRGLRQGDSLSPFLFILIMEGLHLTLVAATRSQNIQGVTIGETNFSHFFFADDVVIRTEWGRNDLECITNSLHSFYLASGLKLNISKSNLYGIGVSEDDLQDMTQVTGCQVGSFPFTYLGLPIAGFDGNGCYMQGLWADIVGSSNYLHSRNLIPKDVLKVGSGSTIRLWKDLWIGDQPLKDKYNRLFCLDLNEDCLINDRLIDGGWSWQWRRPITSGRFKSMLHSLLSEVQHTTLSSSLDRWSWSIDADGLFTVSSTRSYIDHHLLPSLNTGTRWNKCLPRKVNIFIWRLCLDRLPHRLILSRRGLDIESILCPICNQHVESNEHVFFSCDVALNVCRLIRIWCNLSDQELYSFDDCVSWVIALPGLNAKKDCLFVIVAFTFWILETDTQEKRQKQSQKRQNRARNGKDRKRQSHSKPKVKSQSPRSTKVNPGKVKVKPGKAEAKRAKKIQFKGLKLSSPKSCINQRISQGLILQFMESATPGGVSAS</sequence>
<dbReference type="EMBL" id="BKCJ010002836">
    <property type="protein sequence ID" value="GEU51236.1"/>
    <property type="molecule type" value="Genomic_DNA"/>
</dbReference>
<feature type="region of interest" description="Disordered" evidence="1">
    <location>
        <begin position="438"/>
        <end position="460"/>
    </location>
</feature>
<keyword evidence="3" id="KW-0695">RNA-directed DNA polymerase</keyword>
<feature type="domain" description="Reverse transcriptase" evidence="2">
    <location>
        <begin position="558"/>
        <end position="849"/>
    </location>
</feature>
<reference evidence="3" key="1">
    <citation type="journal article" date="2019" name="Sci. Rep.">
        <title>Draft genome of Tanacetum cinerariifolium, the natural source of mosquito coil.</title>
        <authorList>
            <person name="Yamashiro T."/>
            <person name="Shiraishi A."/>
            <person name="Satake H."/>
            <person name="Nakayama K."/>
        </authorList>
    </citation>
    <scope>NUCLEOTIDE SEQUENCE</scope>
</reference>
<evidence type="ECO:0000313" key="3">
    <source>
        <dbReference type="EMBL" id="GEU51236.1"/>
    </source>
</evidence>
<dbReference type="InterPro" id="IPR000477">
    <property type="entry name" value="RT_dom"/>
</dbReference>
<proteinExistence type="predicted"/>
<dbReference type="Pfam" id="PF00078">
    <property type="entry name" value="RVT_1"/>
    <property type="match status" value="1"/>
</dbReference>
<evidence type="ECO:0000259" key="2">
    <source>
        <dbReference type="PROSITE" id="PS50878"/>
    </source>
</evidence>
<keyword evidence="3" id="KW-0548">Nucleotidyltransferase</keyword>
<feature type="compositionally biased region" description="Basic residues" evidence="1">
    <location>
        <begin position="1121"/>
        <end position="1146"/>
    </location>
</feature>
<feature type="region of interest" description="Disordered" evidence="1">
    <location>
        <begin position="1119"/>
        <end position="1172"/>
    </location>
</feature>
<dbReference type="InterPro" id="IPR026960">
    <property type="entry name" value="RVT-Znf"/>
</dbReference>
<keyword evidence="3" id="KW-0808">Transferase</keyword>
<dbReference type="CDD" id="cd01650">
    <property type="entry name" value="RT_nLTR_like"/>
    <property type="match status" value="1"/>
</dbReference>
<protein>
    <submittedName>
        <fullName evidence="3">RNA-directed DNA polymerase, eukaryota</fullName>
    </submittedName>
</protein>
<gene>
    <name evidence="3" type="ORF">Tci_023214</name>
</gene>
<feature type="compositionally biased region" description="Acidic residues" evidence="1">
    <location>
        <begin position="439"/>
        <end position="454"/>
    </location>
</feature>
<dbReference type="GO" id="GO:0003964">
    <property type="term" value="F:RNA-directed DNA polymerase activity"/>
    <property type="evidence" value="ECO:0007669"/>
    <property type="project" value="UniProtKB-KW"/>
</dbReference>
<dbReference type="SUPFAM" id="SSF56672">
    <property type="entry name" value="DNA/RNA polymerases"/>
    <property type="match status" value="1"/>
</dbReference>
<name>A0A6L2KPL2_TANCI</name>
<comment type="caution">
    <text evidence="3">The sequence shown here is derived from an EMBL/GenBank/DDBJ whole genome shotgun (WGS) entry which is preliminary data.</text>
</comment>
<dbReference type="AlphaFoldDB" id="A0A6L2KPL2"/>
<feature type="region of interest" description="Disordered" evidence="1">
    <location>
        <begin position="554"/>
        <end position="575"/>
    </location>
</feature>
<organism evidence="3">
    <name type="scientific">Tanacetum cinerariifolium</name>
    <name type="common">Dalmatian daisy</name>
    <name type="synonym">Chrysanthemum cinerariifolium</name>
    <dbReference type="NCBI Taxonomy" id="118510"/>
    <lineage>
        <taxon>Eukaryota</taxon>
        <taxon>Viridiplantae</taxon>
        <taxon>Streptophyta</taxon>
        <taxon>Embryophyta</taxon>
        <taxon>Tracheophyta</taxon>
        <taxon>Spermatophyta</taxon>
        <taxon>Magnoliopsida</taxon>
        <taxon>eudicotyledons</taxon>
        <taxon>Gunneridae</taxon>
        <taxon>Pentapetalae</taxon>
        <taxon>asterids</taxon>
        <taxon>campanulids</taxon>
        <taxon>Asterales</taxon>
        <taxon>Asteraceae</taxon>
        <taxon>Asteroideae</taxon>
        <taxon>Anthemideae</taxon>
        <taxon>Anthemidinae</taxon>
        <taxon>Tanacetum</taxon>
    </lineage>
</organism>
<dbReference type="InterPro" id="IPR043502">
    <property type="entry name" value="DNA/RNA_pol_sf"/>
</dbReference>
<dbReference type="PANTHER" id="PTHR33116:SF77">
    <property type="entry name" value="RNA-DIRECTED DNA POLYMERASE"/>
    <property type="match status" value="1"/>
</dbReference>
<dbReference type="PANTHER" id="PTHR33116">
    <property type="entry name" value="REVERSE TRANSCRIPTASE ZINC-BINDING DOMAIN-CONTAINING PROTEIN-RELATED-RELATED"/>
    <property type="match status" value="1"/>
</dbReference>
<dbReference type="PROSITE" id="PS50878">
    <property type="entry name" value="RT_POL"/>
    <property type="match status" value="1"/>
</dbReference>